<comment type="function">
    <text evidence="13">Glucosidase involved in the degradation of cellulosic biomass. Active on lichenan.</text>
</comment>
<evidence type="ECO:0000256" key="6">
    <source>
        <dbReference type="ARBA" id="ARBA00022968"/>
    </source>
</evidence>
<keyword evidence="8 17" id="KW-0472">Membrane</keyword>
<evidence type="ECO:0000256" key="12">
    <source>
        <dbReference type="ARBA" id="ARBA00036824"/>
    </source>
</evidence>
<comment type="catalytic activity">
    <reaction evidence="12">
        <text>Successive hydrolysis of beta-D-glucose units from the non-reducing ends of (1-&gt;3)-beta-D-glucans, releasing alpha-glucose.</text>
        <dbReference type="EC" id="3.2.1.58"/>
    </reaction>
</comment>
<dbReference type="Gene3D" id="3.20.20.80">
    <property type="entry name" value="Glycosidases"/>
    <property type="match status" value="1"/>
</dbReference>
<dbReference type="InterPro" id="IPR050386">
    <property type="entry name" value="Glycosyl_hydrolase_5"/>
</dbReference>
<evidence type="ECO:0000256" key="4">
    <source>
        <dbReference type="ARBA" id="ARBA00022692"/>
    </source>
</evidence>
<comment type="subcellular location">
    <subcellularLocation>
        <location evidence="1">Cell membrane</location>
        <topology evidence="1">Single-pass type II membrane protein</topology>
    </subcellularLocation>
</comment>
<dbReference type="Proteomes" id="UP000654370">
    <property type="component" value="Unassembled WGS sequence"/>
</dbReference>
<keyword evidence="11" id="KW-0961">Cell wall biogenesis/degradation</keyword>
<evidence type="ECO:0000256" key="13">
    <source>
        <dbReference type="ARBA" id="ARBA00037126"/>
    </source>
</evidence>
<dbReference type="GO" id="GO:0071555">
    <property type="term" value="P:cell wall organization"/>
    <property type="evidence" value="ECO:0007669"/>
    <property type="project" value="UniProtKB-KW"/>
</dbReference>
<dbReference type="EC" id="3.2.1.58" evidence="14"/>
<keyword evidence="5 16" id="KW-0378">Hydrolase</keyword>
<evidence type="ECO:0000256" key="7">
    <source>
        <dbReference type="ARBA" id="ARBA00022989"/>
    </source>
</evidence>
<feature type="domain" description="Glycoside hydrolase family 5" evidence="18">
    <location>
        <begin position="193"/>
        <end position="429"/>
    </location>
</feature>
<dbReference type="Pfam" id="PF00150">
    <property type="entry name" value="Cellulase"/>
    <property type="match status" value="1"/>
</dbReference>
<protein>
    <recommendedName>
        <fullName evidence="14">glucan 1,3-beta-glucosidase</fullName>
        <ecNumber evidence="14">3.2.1.58</ecNumber>
    </recommendedName>
    <alternativeName>
        <fullName evidence="15">Exo-1,3-beta-glucanase D</fullName>
    </alternativeName>
</protein>
<evidence type="ECO:0000256" key="14">
    <source>
        <dbReference type="ARBA" id="ARBA00038929"/>
    </source>
</evidence>
<dbReference type="PANTHER" id="PTHR31297">
    <property type="entry name" value="GLUCAN ENDO-1,6-BETA-GLUCOSIDASE B"/>
    <property type="match status" value="1"/>
</dbReference>
<evidence type="ECO:0000256" key="2">
    <source>
        <dbReference type="ARBA" id="ARBA00005641"/>
    </source>
</evidence>
<sequence length="549" mass="62622">MGTNPFEDGYSVSTRSHYVNTTDRSLVEATKRRRRTNRLIAISCIVGSFVLLCVIFGGFSTNDVAGDTASSPRMVKRNLSPAFDSLVKDEDFALDDILNDMNFTYSAQVNANVPPLSEPFPYGEQPIRGINLGGWLVLEPFIKPSMFKPYNKGVEKVPTPEDPERVIDEYTLTQKLGPKKSYDLLKEHYESWVTEETFARVAELGFDHVRIPIGFWAVRTWEGDPYVPRLSLAYFLQALEWARKYGLRVNLDLHSAPQSQNGWNHSGRQGQVRWLAKNTTHATQEISQILEVIDELTKIVVSPRYKNVVTIFGILNEPNMRYMEVRQLLRFYDAAYRLVRTSGFDGYLSVSEGFIGLNRWKGKLKQYEKMMLDAHIYHIFDPNSMKSSYRDKVVNGICNGAYNYVKSSHNLTTGFGPTIVGEWSAADTDCALWLNNVGQGSHWDGSFYEADGTKHQKICDKCSCEYRNDASLWPSQYRDYLKMYVQGQLDAFSTSYGYFFWNFKIEDGSEPHWSYFDLVDLGIAPQNVQQPEFTCADVSSVPARFDMAA</sequence>
<evidence type="ECO:0000313" key="20">
    <source>
        <dbReference type="Proteomes" id="UP000654370"/>
    </source>
</evidence>
<dbReference type="AlphaFoldDB" id="A0A8H7Q1L7"/>
<keyword evidence="9" id="KW-0325">Glycoprotein</keyword>
<keyword evidence="6" id="KW-0735">Signal-anchor</keyword>
<dbReference type="InterPro" id="IPR001547">
    <property type="entry name" value="Glyco_hydro_5"/>
</dbReference>
<evidence type="ECO:0000256" key="1">
    <source>
        <dbReference type="ARBA" id="ARBA00004401"/>
    </source>
</evidence>
<organism evidence="19 20">
    <name type="scientific">Mortierella isabellina</name>
    <name type="common">Filamentous fungus</name>
    <name type="synonym">Umbelopsis isabellina</name>
    <dbReference type="NCBI Taxonomy" id="91625"/>
    <lineage>
        <taxon>Eukaryota</taxon>
        <taxon>Fungi</taxon>
        <taxon>Fungi incertae sedis</taxon>
        <taxon>Mucoromycota</taxon>
        <taxon>Mucoromycotina</taxon>
        <taxon>Umbelopsidomycetes</taxon>
        <taxon>Umbelopsidales</taxon>
        <taxon>Umbelopsidaceae</taxon>
        <taxon>Umbelopsis</taxon>
    </lineage>
</organism>
<keyword evidence="20" id="KW-1185">Reference proteome</keyword>
<gene>
    <name evidence="19" type="ORF">INT43_006400</name>
</gene>
<evidence type="ECO:0000256" key="10">
    <source>
        <dbReference type="ARBA" id="ARBA00023295"/>
    </source>
</evidence>
<dbReference type="GO" id="GO:0005576">
    <property type="term" value="C:extracellular region"/>
    <property type="evidence" value="ECO:0007669"/>
    <property type="project" value="TreeGrafter"/>
</dbReference>
<keyword evidence="3" id="KW-1003">Cell membrane</keyword>
<dbReference type="GO" id="GO:0009251">
    <property type="term" value="P:glucan catabolic process"/>
    <property type="evidence" value="ECO:0007669"/>
    <property type="project" value="TreeGrafter"/>
</dbReference>
<evidence type="ECO:0000256" key="15">
    <source>
        <dbReference type="ARBA" id="ARBA00041260"/>
    </source>
</evidence>
<evidence type="ECO:0000256" key="16">
    <source>
        <dbReference type="RuleBase" id="RU361153"/>
    </source>
</evidence>
<dbReference type="EMBL" id="JAEPQZ010000003">
    <property type="protein sequence ID" value="KAG2183394.1"/>
    <property type="molecule type" value="Genomic_DNA"/>
</dbReference>
<comment type="similarity">
    <text evidence="2 16">Belongs to the glycosyl hydrolase 5 (cellulase A) family.</text>
</comment>
<evidence type="ECO:0000256" key="8">
    <source>
        <dbReference type="ARBA" id="ARBA00023136"/>
    </source>
</evidence>
<comment type="caution">
    <text evidence="19">The sequence shown here is derived from an EMBL/GenBank/DDBJ whole genome shotgun (WGS) entry which is preliminary data.</text>
</comment>
<accession>A0A8H7Q1L7</accession>
<dbReference type="OrthoDB" id="62120at2759"/>
<evidence type="ECO:0000256" key="17">
    <source>
        <dbReference type="SAM" id="Phobius"/>
    </source>
</evidence>
<evidence type="ECO:0000256" key="11">
    <source>
        <dbReference type="ARBA" id="ARBA00023316"/>
    </source>
</evidence>
<dbReference type="InterPro" id="IPR017853">
    <property type="entry name" value="GH"/>
</dbReference>
<name>A0A8H7Q1L7_MORIS</name>
<keyword evidence="4 17" id="KW-0812">Transmembrane</keyword>
<evidence type="ECO:0000256" key="9">
    <source>
        <dbReference type="ARBA" id="ARBA00023180"/>
    </source>
</evidence>
<dbReference type="PANTHER" id="PTHR31297:SF34">
    <property type="entry name" value="GLUCAN 1,3-BETA-GLUCOSIDASE 2"/>
    <property type="match status" value="1"/>
</dbReference>
<evidence type="ECO:0000313" key="19">
    <source>
        <dbReference type="EMBL" id="KAG2183394.1"/>
    </source>
</evidence>
<reference evidence="19" key="1">
    <citation type="submission" date="2020-12" db="EMBL/GenBank/DDBJ databases">
        <title>Metabolic potential, ecology and presence of endohyphal bacteria is reflected in genomic diversity of Mucoromycotina.</title>
        <authorList>
            <person name="Muszewska A."/>
            <person name="Okrasinska A."/>
            <person name="Steczkiewicz K."/>
            <person name="Drgas O."/>
            <person name="Orlowska M."/>
            <person name="Perlinska-Lenart U."/>
            <person name="Aleksandrzak-Piekarczyk T."/>
            <person name="Szatraj K."/>
            <person name="Zielenkiewicz U."/>
            <person name="Pilsyk S."/>
            <person name="Malc E."/>
            <person name="Mieczkowski P."/>
            <person name="Kruszewska J.S."/>
            <person name="Biernat P."/>
            <person name="Pawlowska J."/>
        </authorList>
    </citation>
    <scope>NUCLEOTIDE SEQUENCE</scope>
    <source>
        <strain evidence="19">WA0000067209</strain>
    </source>
</reference>
<dbReference type="GO" id="GO:0005886">
    <property type="term" value="C:plasma membrane"/>
    <property type="evidence" value="ECO:0007669"/>
    <property type="project" value="UniProtKB-SubCell"/>
</dbReference>
<keyword evidence="7 17" id="KW-1133">Transmembrane helix</keyword>
<feature type="transmembrane region" description="Helical" evidence="17">
    <location>
        <begin position="39"/>
        <end position="59"/>
    </location>
</feature>
<dbReference type="GO" id="GO:0004338">
    <property type="term" value="F:glucan exo-1,3-beta-glucosidase activity"/>
    <property type="evidence" value="ECO:0007669"/>
    <property type="project" value="UniProtKB-EC"/>
</dbReference>
<proteinExistence type="inferred from homology"/>
<evidence type="ECO:0000256" key="3">
    <source>
        <dbReference type="ARBA" id="ARBA00022475"/>
    </source>
</evidence>
<keyword evidence="10 16" id="KW-0326">Glycosidase</keyword>
<dbReference type="SUPFAM" id="SSF51445">
    <property type="entry name" value="(Trans)glycosidases"/>
    <property type="match status" value="1"/>
</dbReference>
<evidence type="ECO:0000259" key="18">
    <source>
        <dbReference type="Pfam" id="PF00150"/>
    </source>
</evidence>
<dbReference type="GO" id="GO:0009986">
    <property type="term" value="C:cell surface"/>
    <property type="evidence" value="ECO:0007669"/>
    <property type="project" value="TreeGrafter"/>
</dbReference>
<evidence type="ECO:0000256" key="5">
    <source>
        <dbReference type="ARBA" id="ARBA00022801"/>
    </source>
</evidence>